<evidence type="ECO:0000313" key="1">
    <source>
        <dbReference type="EMBL" id="GLB37385.1"/>
    </source>
</evidence>
<keyword evidence="2" id="KW-1185">Reference proteome</keyword>
<protein>
    <submittedName>
        <fullName evidence="1">Uncharacterized protein</fullName>
    </submittedName>
</protein>
<evidence type="ECO:0000313" key="2">
    <source>
        <dbReference type="Proteomes" id="UP001063166"/>
    </source>
</evidence>
<name>A0A9P3PK42_LYOSH</name>
<accession>A0A9P3PK42</accession>
<proteinExistence type="predicted"/>
<dbReference type="AlphaFoldDB" id="A0A9P3PK42"/>
<organism evidence="1 2">
    <name type="scientific">Lyophyllum shimeji</name>
    <name type="common">Hon-shimeji</name>
    <name type="synonym">Tricholoma shimeji</name>
    <dbReference type="NCBI Taxonomy" id="47721"/>
    <lineage>
        <taxon>Eukaryota</taxon>
        <taxon>Fungi</taxon>
        <taxon>Dikarya</taxon>
        <taxon>Basidiomycota</taxon>
        <taxon>Agaricomycotina</taxon>
        <taxon>Agaricomycetes</taxon>
        <taxon>Agaricomycetidae</taxon>
        <taxon>Agaricales</taxon>
        <taxon>Tricholomatineae</taxon>
        <taxon>Lyophyllaceae</taxon>
        <taxon>Lyophyllum</taxon>
    </lineage>
</organism>
<sequence>MLPQPEEGIELAEASRLTHWPSSVSQNRKPPASLGGGAWELAPWFVVPCHSFTCSTKWLFLSPDLAAAGPFQFSCKHQRETSNCSLRPQYFILDKMLDWQSPTRSRRILLFRQHVLAALFYSNRPHWV</sequence>
<dbReference type="Proteomes" id="UP001063166">
    <property type="component" value="Unassembled WGS sequence"/>
</dbReference>
<comment type="caution">
    <text evidence="1">The sequence shown here is derived from an EMBL/GenBank/DDBJ whole genome shotgun (WGS) entry which is preliminary data.</text>
</comment>
<dbReference type="EMBL" id="BRPK01000004">
    <property type="protein sequence ID" value="GLB37385.1"/>
    <property type="molecule type" value="Genomic_DNA"/>
</dbReference>
<reference evidence="1" key="1">
    <citation type="submission" date="2022-07" db="EMBL/GenBank/DDBJ databases">
        <title>The genome of Lyophyllum shimeji provides insight into the initial evolution of ectomycorrhizal fungal genome.</title>
        <authorList>
            <person name="Kobayashi Y."/>
            <person name="Shibata T."/>
            <person name="Hirakawa H."/>
            <person name="Shigenobu S."/>
            <person name="Nishiyama T."/>
            <person name="Yamada A."/>
            <person name="Hasebe M."/>
            <person name="Kawaguchi M."/>
        </authorList>
    </citation>
    <scope>NUCLEOTIDE SEQUENCE</scope>
    <source>
        <strain evidence="1">AT787</strain>
    </source>
</reference>
<gene>
    <name evidence="1" type="ORF">LshimejAT787_0404360</name>
</gene>